<dbReference type="AlphaFoldDB" id="A0A915IDD4"/>
<organism evidence="1 2">
    <name type="scientific">Romanomermis culicivorax</name>
    <name type="common">Nematode worm</name>
    <dbReference type="NCBI Taxonomy" id="13658"/>
    <lineage>
        <taxon>Eukaryota</taxon>
        <taxon>Metazoa</taxon>
        <taxon>Ecdysozoa</taxon>
        <taxon>Nematoda</taxon>
        <taxon>Enoplea</taxon>
        <taxon>Dorylaimia</taxon>
        <taxon>Mermithida</taxon>
        <taxon>Mermithoidea</taxon>
        <taxon>Mermithidae</taxon>
        <taxon>Romanomermis</taxon>
    </lineage>
</organism>
<evidence type="ECO:0000313" key="1">
    <source>
        <dbReference type="Proteomes" id="UP000887565"/>
    </source>
</evidence>
<dbReference type="Proteomes" id="UP000887565">
    <property type="component" value="Unplaced"/>
</dbReference>
<evidence type="ECO:0000313" key="2">
    <source>
        <dbReference type="WBParaSite" id="nRc.2.0.1.t12195-RA"/>
    </source>
</evidence>
<keyword evidence="1" id="KW-1185">Reference proteome</keyword>
<protein>
    <submittedName>
        <fullName evidence="2">Uncharacterized protein</fullName>
    </submittedName>
</protein>
<proteinExistence type="predicted"/>
<accession>A0A915IDD4</accession>
<reference evidence="2" key="1">
    <citation type="submission" date="2022-11" db="UniProtKB">
        <authorList>
            <consortium name="WormBaseParasite"/>
        </authorList>
    </citation>
    <scope>IDENTIFICATION</scope>
</reference>
<sequence>MMTPSTSSQTDEPPQYQESLNINECYVGWGEQQPHQNDISFRCDGIPLSLHVLPFSFAISPVAVYINLTSASEQISHNLVINMQEYMQKIKSLNKRLGNVKLGLEE</sequence>
<name>A0A915IDD4_ROMCU</name>
<dbReference type="WBParaSite" id="nRc.2.0.1.t12195-RA">
    <property type="protein sequence ID" value="nRc.2.0.1.t12195-RA"/>
    <property type="gene ID" value="nRc.2.0.1.g12195"/>
</dbReference>